<evidence type="ECO:0000256" key="7">
    <source>
        <dbReference type="SAM" id="Phobius"/>
    </source>
</evidence>
<evidence type="ECO:0000256" key="1">
    <source>
        <dbReference type="ARBA" id="ARBA00001993"/>
    </source>
</evidence>
<dbReference type="PANTHER" id="PTHR34549">
    <property type="entry name" value="PHOTOSYSTEM I REACTION CENTER SUBUNIT IV A, CHLOROPLASTIC-RELATED"/>
    <property type="match status" value="1"/>
</dbReference>
<dbReference type="AlphaFoldDB" id="A0A6T1QTB0"/>
<evidence type="ECO:0000313" key="8">
    <source>
        <dbReference type="EMBL" id="CAE0792949.1"/>
    </source>
</evidence>
<keyword evidence="7" id="KW-1133">Transmembrane helix</keyword>
<dbReference type="InterPro" id="IPR003375">
    <property type="entry name" value="PSI_PsaE"/>
</dbReference>
<sequence length="152" mass="16130">MEYSLLLTQPQPPVSQRAWLGRAVANGLIACGCVLMVCAAVGAFGSAGTGLYASTGTVTLPRAQYAPAVTRATPDASVATQAAEVDGPPEPQRGQLVKIVSPDSHWNGQVGKVLKVDIRNGLRFKDPVLVRFDEPDFKGSTSAYFALDEVQW</sequence>
<dbReference type="SUPFAM" id="SSF50090">
    <property type="entry name" value="Electron transport accessory proteins"/>
    <property type="match status" value="1"/>
</dbReference>
<evidence type="ECO:0000256" key="4">
    <source>
        <dbReference type="ARBA" id="ARBA00022531"/>
    </source>
</evidence>
<reference evidence="8" key="1">
    <citation type="submission" date="2021-01" db="EMBL/GenBank/DDBJ databases">
        <authorList>
            <person name="Corre E."/>
            <person name="Pelletier E."/>
            <person name="Niang G."/>
            <person name="Scheremetjew M."/>
            <person name="Finn R."/>
            <person name="Kale V."/>
            <person name="Holt S."/>
            <person name="Cochrane G."/>
            <person name="Meng A."/>
            <person name="Brown T."/>
            <person name="Cohen L."/>
        </authorList>
    </citation>
    <scope>NUCLEOTIDE SEQUENCE</scope>
    <source>
        <strain evidence="8">CCMP1594</strain>
    </source>
</reference>
<proteinExistence type="inferred from homology"/>
<dbReference type="PANTHER" id="PTHR34549:SF2">
    <property type="entry name" value="PHOTOSYSTEM I SUBUNIT IV"/>
    <property type="match status" value="1"/>
</dbReference>
<gene>
    <name evidence="8" type="ORF">EGYM00163_LOCUS4065</name>
    <name evidence="9" type="ORF">EGYM00163_LOCUS4067</name>
</gene>
<dbReference type="Pfam" id="PF02427">
    <property type="entry name" value="PSI_PsaE"/>
    <property type="match status" value="1"/>
</dbReference>
<comment type="function">
    <text evidence="1">Stabilizes the interaction between PsaC and the PSI core, assists the docking of the ferredoxin to PSI and interacts with ferredoxin-NADP oxidoreductase.</text>
</comment>
<dbReference type="GO" id="GO:0009538">
    <property type="term" value="C:photosystem I reaction center"/>
    <property type="evidence" value="ECO:0007669"/>
    <property type="project" value="InterPro"/>
</dbReference>
<comment type="similarity">
    <text evidence="3">Belongs to the PsaE family.</text>
</comment>
<keyword evidence="6 7" id="KW-0472">Membrane</keyword>
<name>A0A6T1QTB0_9EUGL</name>
<keyword evidence="5" id="KW-0603">Photosystem I</keyword>
<evidence type="ECO:0000256" key="2">
    <source>
        <dbReference type="ARBA" id="ARBA00004170"/>
    </source>
</evidence>
<evidence type="ECO:0000256" key="6">
    <source>
        <dbReference type="ARBA" id="ARBA00023136"/>
    </source>
</evidence>
<evidence type="ECO:0000256" key="5">
    <source>
        <dbReference type="ARBA" id="ARBA00022836"/>
    </source>
</evidence>
<dbReference type="EMBL" id="HBJA01012934">
    <property type="protein sequence ID" value="CAE0792951.1"/>
    <property type="molecule type" value="Transcribed_RNA"/>
</dbReference>
<dbReference type="EMBL" id="HBJA01012932">
    <property type="protein sequence ID" value="CAE0792949.1"/>
    <property type="molecule type" value="Transcribed_RNA"/>
</dbReference>
<organism evidence="8">
    <name type="scientific">Eutreptiella gymnastica</name>
    <dbReference type="NCBI Taxonomy" id="73025"/>
    <lineage>
        <taxon>Eukaryota</taxon>
        <taxon>Discoba</taxon>
        <taxon>Euglenozoa</taxon>
        <taxon>Euglenida</taxon>
        <taxon>Spirocuta</taxon>
        <taxon>Euglenophyceae</taxon>
        <taxon>Eutreptiales</taxon>
        <taxon>Eutreptiaceae</taxon>
        <taxon>Eutreptiella</taxon>
    </lineage>
</organism>
<dbReference type="Gene3D" id="2.30.30.50">
    <property type="match status" value="1"/>
</dbReference>
<evidence type="ECO:0000313" key="9">
    <source>
        <dbReference type="EMBL" id="CAE0792951.1"/>
    </source>
</evidence>
<dbReference type="InterPro" id="IPR008990">
    <property type="entry name" value="Elect_transpt_acc-like_dom_sf"/>
</dbReference>
<dbReference type="GO" id="GO:0015979">
    <property type="term" value="P:photosynthesis"/>
    <property type="evidence" value="ECO:0007669"/>
    <property type="project" value="UniProtKB-KW"/>
</dbReference>
<feature type="transmembrane region" description="Helical" evidence="7">
    <location>
        <begin position="20"/>
        <end position="44"/>
    </location>
</feature>
<evidence type="ECO:0000256" key="3">
    <source>
        <dbReference type="ARBA" id="ARBA00007501"/>
    </source>
</evidence>
<keyword evidence="4" id="KW-0602">Photosynthesis</keyword>
<comment type="subcellular location">
    <subcellularLocation>
        <location evidence="2">Membrane</location>
        <topology evidence="2">Peripheral membrane protein</topology>
    </subcellularLocation>
</comment>
<protein>
    <submittedName>
        <fullName evidence="8">Uncharacterized protein</fullName>
    </submittedName>
</protein>
<accession>A0A6T1QTB0</accession>
<keyword evidence="7" id="KW-0812">Transmembrane</keyword>